<reference evidence="11" key="1">
    <citation type="submission" date="2025-08" db="UniProtKB">
        <authorList>
            <consortium name="RefSeq"/>
        </authorList>
    </citation>
    <scope>IDENTIFICATION</scope>
    <source>
        <tissue evidence="11">Whole organism</tissue>
    </source>
</reference>
<keyword evidence="10" id="KW-1185">Reference proteome</keyword>
<dbReference type="InterPro" id="IPR037275">
    <property type="entry name" value="Znf_CTCHY_sf"/>
</dbReference>
<dbReference type="PANTHER" id="PTHR13493">
    <property type="entry name" value="ZINC FINGER CCHC DOMAIN-CONTAINING"/>
    <property type="match status" value="1"/>
</dbReference>
<evidence type="ECO:0000259" key="8">
    <source>
        <dbReference type="PROSITE" id="PS50158"/>
    </source>
</evidence>
<dbReference type="GO" id="GO:0003676">
    <property type="term" value="F:nucleic acid binding"/>
    <property type="evidence" value="ECO:0007669"/>
    <property type="project" value="InterPro"/>
</dbReference>
<feature type="domain" description="CCHC-type" evidence="8">
    <location>
        <begin position="419"/>
        <end position="433"/>
    </location>
</feature>
<name>A0A6J1SIF1_FRAOC</name>
<comment type="subcellular location">
    <subcellularLocation>
        <location evidence="1">Cytoplasm</location>
    </subcellularLocation>
</comment>
<dbReference type="PROSITE" id="PS51270">
    <property type="entry name" value="ZF_CTCHY"/>
    <property type="match status" value="1"/>
</dbReference>
<evidence type="ECO:0000313" key="10">
    <source>
        <dbReference type="Proteomes" id="UP000504606"/>
    </source>
</evidence>
<dbReference type="GeneID" id="113208285"/>
<dbReference type="Proteomes" id="UP000504606">
    <property type="component" value="Unplaced"/>
</dbReference>
<keyword evidence="3" id="KW-0489">Methyltransferase</keyword>
<dbReference type="KEGG" id="foc:113208285"/>
<dbReference type="AlphaFoldDB" id="A0A6J1SIF1"/>
<protein>
    <submittedName>
        <fullName evidence="11">rRNA N6-adenosine-methyltransferase ZCCHC4</fullName>
    </submittedName>
</protein>
<evidence type="ECO:0000313" key="11">
    <source>
        <dbReference type="RefSeq" id="XP_026281014.1"/>
    </source>
</evidence>
<dbReference type="GO" id="GO:0005737">
    <property type="term" value="C:cytoplasm"/>
    <property type="evidence" value="ECO:0007669"/>
    <property type="project" value="UniProtKB-SubCell"/>
</dbReference>
<dbReference type="SUPFAM" id="SSF161245">
    <property type="entry name" value="Zinc hairpin stack"/>
    <property type="match status" value="1"/>
</dbReference>
<keyword evidence="4" id="KW-0808">Transferase</keyword>
<dbReference type="InterPro" id="IPR017921">
    <property type="entry name" value="Znf_CTCHY"/>
</dbReference>
<evidence type="ECO:0000256" key="3">
    <source>
        <dbReference type="ARBA" id="ARBA00022603"/>
    </source>
</evidence>
<evidence type="ECO:0000256" key="6">
    <source>
        <dbReference type="PROSITE-ProRule" id="PRU00047"/>
    </source>
</evidence>
<keyword evidence="2" id="KW-0963">Cytoplasm</keyword>
<dbReference type="GO" id="GO:0008988">
    <property type="term" value="F:rRNA (adenine-N6-)-methyltransferase activity"/>
    <property type="evidence" value="ECO:0007669"/>
    <property type="project" value="InterPro"/>
</dbReference>
<dbReference type="Pfam" id="PF10237">
    <property type="entry name" value="N6-adenineMlase"/>
    <property type="match status" value="1"/>
</dbReference>
<evidence type="ECO:0000256" key="2">
    <source>
        <dbReference type="ARBA" id="ARBA00022490"/>
    </source>
</evidence>
<evidence type="ECO:0000259" key="9">
    <source>
        <dbReference type="PROSITE" id="PS51270"/>
    </source>
</evidence>
<accession>A0A6J1SIF1</accession>
<proteinExistence type="predicted"/>
<feature type="compositionally biased region" description="Basic residues" evidence="7">
    <location>
        <begin position="446"/>
        <end position="465"/>
    </location>
</feature>
<dbReference type="Gene3D" id="4.10.60.10">
    <property type="entry name" value="Zinc finger, CCHC-type"/>
    <property type="match status" value="1"/>
</dbReference>
<evidence type="ECO:0000256" key="4">
    <source>
        <dbReference type="ARBA" id="ARBA00022679"/>
    </source>
</evidence>
<dbReference type="GO" id="GO:0005730">
    <property type="term" value="C:nucleolus"/>
    <property type="evidence" value="ECO:0007669"/>
    <property type="project" value="TreeGrafter"/>
</dbReference>
<dbReference type="OrthoDB" id="431817at2759"/>
<dbReference type="RefSeq" id="XP_026281014.1">
    <property type="nucleotide sequence ID" value="XM_026425229.2"/>
</dbReference>
<dbReference type="PROSITE" id="PS50158">
    <property type="entry name" value="ZF_CCHC"/>
    <property type="match status" value="1"/>
</dbReference>
<feature type="domain" description="CTCHY-type" evidence="9">
    <location>
        <begin position="348"/>
        <end position="409"/>
    </location>
</feature>
<dbReference type="GO" id="GO:0008270">
    <property type="term" value="F:zinc ion binding"/>
    <property type="evidence" value="ECO:0007669"/>
    <property type="project" value="UniProtKB-KW"/>
</dbReference>
<dbReference type="InterPro" id="IPR041370">
    <property type="entry name" value="Mlase_EEF1AKMT1/ZCCHC4"/>
</dbReference>
<dbReference type="InterPro" id="IPR001878">
    <property type="entry name" value="Znf_CCHC"/>
</dbReference>
<feature type="region of interest" description="Disordered" evidence="7">
    <location>
        <begin position="439"/>
        <end position="479"/>
    </location>
</feature>
<keyword evidence="6" id="KW-0479">Metal-binding</keyword>
<dbReference type="PANTHER" id="PTHR13493:SF3">
    <property type="entry name" value="RRNA N6-ADENOSINE-METHYLTRANSFERASE ZCCHC4"/>
    <property type="match status" value="1"/>
</dbReference>
<keyword evidence="6" id="KW-0863">Zinc-finger</keyword>
<gene>
    <name evidence="11" type="primary">LOC113208285</name>
</gene>
<keyword evidence="6" id="KW-0862">Zinc</keyword>
<evidence type="ECO:0000256" key="5">
    <source>
        <dbReference type="ARBA" id="ARBA00023242"/>
    </source>
</evidence>
<dbReference type="PROSITE" id="PS00092">
    <property type="entry name" value="N6_MTASE"/>
    <property type="match status" value="1"/>
</dbReference>
<organism evidence="10 11">
    <name type="scientific">Frankliniella occidentalis</name>
    <name type="common">Western flower thrips</name>
    <name type="synonym">Euthrips occidentalis</name>
    <dbReference type="NCBI Taxonomy" id="133901"/>
    <lineage>
        <taxon>Eukaryota</taxon>
        <taxon>Metazoa</taxon>
        <taxon>Ecdysozoa</taxon>
        <taxon>Arthropoda</taxon>
        <taxon>Hexapoda</taxon>
        <taxon>Insecta</taxon>
        <taxon>Pterygota</taxon>
        <taxon>Neoptera</taxon>
        <taxon>Paraneoptera</taxon>
        <taxon>Thysanoptera</taxon>
        <taxon>Terebrantia</taxon>
        <taxon>Thripoidea</taxon>
        <taxon>Thripidae</taxon>
        <taxon>Frankliniella</taxon>
    </lineage>
</organism>
<keyword evidence="5" id="KW-0539">Nucleus</keyword>
<evidence type="ECO:0000256" key="1">
    <source>
        <dbReference type="ARBA" id="ARBA00004496"/>
    </source>
</evidence>
<dbReference type="InterPro" id="IPR039846">
    <property type="entry name" value="ZCCHC4"/>
</dbReference>
<evidence type="ECO:0000256" key="7">
    <source>
        <dbReference type="SAM" id="MobiDB-lite"/>
    </source>
</evidence>
<sequence>MENSKGVEVILDQLEDNPSCPHGPTILFKRLTDGEEQKFYACAACRDRKDCNFFMKFGEEWTVKKKQLWDKRKLAVLPEIDHDQLISRFLKVSELPSTECCYCHTCNLLLLPEENNCHSTHDQTRNVTNHQLFHPSELLKPQESAKKEAQYLFAKNSTKVIVDMLRSAGVCKVLCVGAPRIHEFIRSEYPGQMRSLLLDFDHRYHQFYKKGEFVWFNAFNCHWFAGEDGKAVTLQFMKEADGMEIAIVTDPPFGGRVEPLVYTFQRLDEMHKQLHQSRINPLMLMWIFPYFMEPMIVTSCPSMSMLDYKVDYDNHPLFQQGQKGRKYGSPVRIFTNIPPSKLPFPEEEGYRHCDFCERWVSLENKHCYKCNSCTSKDGRTYVHCDKCSRCVKPTWKHCKECKRCCLPDHKCGEFKPSGCFACHQPGHKKNDCPLRATTKVDSSANRPRKKTKINKTNRAAVKRKNTTPPSGSIQKKRKQ</sequence>
<dbReference type="InterPro" id="IPR002052">
    <property type="entry name" value="DNA_methylase_N6_adenine_CS"/>
</dbReference>